<comment type="catalytic activity">
    <reaction evidence="23">
        <text>leukotriene B4 + NADP(+) = 12-oxo-leukotriene B4 + NADPH + H(+)</text>
        <dbReference type="Rhea" id="RHEA:50608"/>
        <dbReference type="ChEBI" id="CHEBI:15378"/>
        <dbReference type="ChEBI" id="CHEBI:57461"/>
        <dbReference type="ChEBI" id="CHEBI:57783"/>
        <dbReference type="ChEBI" id="CHEBI:58349"/>
        <dbReference type="ChEBI" id="CHEBI:133309"/>
    </reaction>
    <physiologicalReaction direction="left-to-right" evidence="23">
        <dbReference type="Rhea" id="RHEA:50609"/>
    </physiologicalReaction>
</comment>
<accession>A0AAV2RZL8</accession>
<keyword evidence="8" id="KW-0644">Prostaglandin metabolism</keyword>
<dbReference type="GO" id="GO:0047522">
    <property type="term" value="F:15-oxoprostaglandin 13-reductase [NAD(P)+] activity"/>
    <property type="evidence" value="ECO:0007669"/>
    <property type="project" value="UniProtKB-EC"/>
</dbReference>
<feature type="domain" description="Enoyl reductase (ER)" evidence="35">
    <location>
        <begin position="14"/>
        <end position="332"/>
    </location>
</feature>
<keyword evidence="7" id="KW-0963">Cytoplasm</keyword>
<dbReference type="InterPro" id="IPR020843">
    <property type="entry name" value="ER"/>
</dbReference>
<dbReference type="PANTHER" id="PTHR43205">
    <property type="entry name" value="PROSTAGLANDIN REDUCTASE"/>
    <property type="match status" value="1"/>
</dbReference>
<evidence type="ECO:0000256" key="27">
    <source>
        <dbReference type="ARBA" id="ARBA00048290"/>
    </source>
</evidence>
<dbReference type="GO" id="GO:0005737">
    <property type="term" value="C:cytoplasm"/>
    <property type="evidence" value="ECO:0007669"/>
    <property type="project" value="UniProtKB-SubCell"/>
</dbReference>
<comment type="catalytic activity">
    <reaction evidence="30">
        <text>6-trans-leukotriene B4 + NADP(+) = 12-oxo-(5S)-hydroxy-(6E,8E,10E,14Z)-eicosatetraenoate + NADPH + H(+)</text>
        <dbReference type="Rhea" id="RHEA:51204"/>
        <dbReference type="ChEBI" id="CHEBI:15378"/>
        <dbReference type="ChEBI" id="CHEBI:57783"/>
        <dbReference type="ChEBI" id="CHEBI:58349"/>
        <dbReference type="ChEBI" id="CHEBI:90723"/>
        <dbReference type="ChEBI" id="CHEBI:133974"/>
    </reaction>
    <physiologicalReaction direction="left-to-right" evidence="30">
        <dbReference type="Rhea" id="RHEA:51205"/>
    </physiologicalReaction>
</comment>
<comment type="catalytic activity">
    <reaction evidence="25">
        <text>dodecanal + NADP(+) = (2E)-dodecenal + NADPH + H(+)</text>
        <dbReference type="Rhea" id="RHEA:50784"/>
        <dbReference type="ChEBI" id="CHEBI:15378"/>
        <dbReference type="ChEBI" id="CHEBI:27836"/>
        <dbReference type="ChEBI" id="CHEBI:57783"/>
        <dbReference type="ChEBI" id="CHEBI:58349"/>
        <dbReference type="ChEBI" id="CHEBI:133741"/>
    </reaction>
    <physiologicalReaction direction="right-to-left" evidence="25">
        <dbReference type="Rhea" id="RHEA:50786"/>
    </physiologicalReaction>
</comment>
<evidence type="ECO:0000256" key="1">
    <source>
        <dbReference type="ARBA" id="ARBA00004496"/>
    </source>
</evidence>
<dbReference type="EC" id="1.3.1.48" evidence="4"/>
<protein>
    <recommendedName>
        <fullName evidence="6">Prostaglandin reductase 1</fullName>
        <ecNumber evidence="4">1.3.1.48</ecNumber>
        <ecNumber evidence="5">1.3.1.74</ecNumber>
    </recommendedName>
    <alternativeName>
        <fullName evidence="19">15-oxoprostaglandin 13-reductase</fullName>
    </alternativeName>
    <alternativeName>
        <fullName evidence="17">Dithiolethione-inducible gene 1 protein</fullName>
    </alternativeName>
    <alternativeName>
        <fullName evidence="16">Leukotriene B4 12-hydroxydehydrogenase</fullName>
    </alternativeName>
    <alternativeName>
        <fullName evidence="18">NAD(P)H-dependent alkenal/one oxidoreductase</fullName>
    </alternativeName>
</protein>
<evidence type="ECO:0000256" key="32">
    <source>
        <dbReference type="ARBA" id="ARBA00049070"/>
    </source>
</evidence>
<evidence type="ECO:0000256" key="10">
    <source>
        <dbReference type="ARBA" id="ARBA00022832"/>
    </source>
</evidence>
<keyword evidence="12" id="KW-0007">Acetylation</keyword>
<evidence type="ECO:0000256" key="6">
    <source>
        <dbReference type="ARBA" id="ARBA00020651"/>
    </source>
</evidence>
<evidence type="ECO:0000256" key="9">
    <source>
        <dbReference type="ARBA" id="ARBA00022553"/>
    </source>
</evidence>
<dbReference type="InterPro" id="IPR045010">
    <property type="entry name" value="MDR_fam"/>
</dbReference>
<dbReference type="PANTHER" id="PTHR43205:SF7">
    <property type="entry name" value="PROSTAGLANDIN REDUCTASE 1"/>
    <property type="match status" value="1"/>
</dbReference>
<comment type="subcellular location">
    <subcellularLocation>
        <location evidence="1">Cytoplasm</location>
    </subcellularLocation>
</comment>
<comment type="catalytic activity">
    <reaction evidence="24">
        <text>13,14-dihydro-15-oxo-prostaglandin F1alpha + NADP(+) = 15-oxoprostaglandin F1alpha + NADPH + H(+)</text>
        <dbReference type="Rhea" id="RHEA:50592"/>
        <dbReference type="ChEBI" id="CHEBI:15378"/>
        <dbReference type="ChEBI" id="CHEBI:57783"/>
        <dbReference type="ChEBI" id="CHEBI:58349"/>
        <dbReference type="ChEBI" id="CHEBI:79072"/>
        <dbReference type="ChEBI" id="CHEBI:133411"/>
    </reaction>
    <physiologicalReaction direction="right-to-left" evidence="24">
        <dbReference type="Rhea" id="RHEA:50594"/>
    </physiologicalReaction>
</comment>
<comment type="similarity">
    <text evidence="2">Belongs to the NADP-dependent oxidoreductase L4BD family.</text>
</comment>
<dbReference type="InterPro" id="IPR036291">
    <property type="entry name" value="NAD(P)-bd_dom_sf"/>
</dbReference>
<evidence type="ECO:0000313" key="37">
    <source>
        <dbReference type="Proteomes" id="UP001497623"/>
    </source>
</evidence>
<dbReference type="Pfam" id="PF16884">
    <property type="entry name" value="ADH_N_2"/>
    <property type="match status" value="1"/>
</dbReference>
<comment type="catalytic activity">
    <reaction evidence="21">
        <text>decanal + NADP(+) = (2E)-decenal + NADPH + H(+)</text>
        <dbReference type="Rhea" id="RHEA:50612"/>
        <dbReference type="ChEBI" id="CHEBI:15378"/>
        <dbReference type="ChEBI" id="CHEBI:31457"/>
        <dbReference type="ChEBI" id="CHEBI:57783"/>
        <dbReference type="ChEBI" id="CHEBI:58349"/>
        <dbReference type="ChEBI" id="CHEBI:133455"/>
    </reaction>
    <physiologicalReaction direction="right-to-left" evidence="21">
        <dbReference type="Rhea" id="RHEA:50614"/>
    </physiologicalReaction>
</comment>
<reference evidence="36 37" key="1">
    <citation type="submission" date="2024-05" db="EMBL/GenBank/DDBJ databases">
        <authorList>
            <person name="Wallberg A."/>
        </authorList>
    </citation>
    <scope>NUCLEOTIDE SEQUENCE [LARGE SCALE GENOMIC DNA]</scope>
</reference>
<keyword evidence="14" id="KW-0443">Lipid metabolism</keyword>
<evidence type="ECO:0000256" key="23">
    <source>
        <dbReference type="ARBA" id="ARBA00047871"/>
    </source>
</evidence>
<evidence type="ECO:0000256" key="30">
    <source>
        <dbReference type="ARBA" id="ARBA00048953"/>
    </source>
</evidence>
<dbReference type="FunFam" id="3.40.50.720:FF:000121">
    <property type="entry name" value="Prostaglandin reductase 2"/>
    <property type="match status" value="1"/>
</dbReference>
<comment type="catalytic activity">
    <reaction evidence="34">
        <text>hexanal + NADP(+) = (E)-hex-2-enal + NADPH + H(+)</text>
        <dbReference type="Rhea" id="RHEA:50776"/>
        <dbReference type="ChEBI" id="CHEBI:15378"/>
        <dbReference type="ChEBI" id="CHEBI:28913"/>
        <dbReference type="ChEBI" id="CHEBI:57783"/>
        <dbReference type="ChEBI" id="CHEBI:58349"/>
        <dbReference type="ChEBI" id="CHEBI:88528"/>
    </reaction>
    <physiologicalReaction direction="right-to-left" evidence="34">
        <dbReference type="Rhea" id="RHEA:50778"/>
    </physiologicalReaction>
</comment>
<dbReference type="InterPro" id="IPR011032">
    <property type="entry name" value="GroES-like_sf"/>
</dbReference>
<evidence type="ECO:0000256" key="16">
    <source>
        <dbReference type="ARBA" id="ARBA00031851"/>
    </source>
</evidence>
<keyword evidence="13" id="KW-0560">Oxidoreductase</keyword>
<comment type="catalytic activity">
    <reaction evidence="20">
        <text>octanal + NADP(+) = (2E)-octenal + NADPH + H(+)</text>
        <dbReference type="Rhea" id="RHEA:50780"/>
        <dbReference type="ChEBI" id="CHEBI:15378"/>
        <dbReference type="ChEBI" id="CHEBI:17935"/>
        <dbReference type="ChEBI" id="CHEBI:57783"/>
        <dbReference type="ChEBI" id="CHEBI:58349"/>
        <dbReference type="ChEBI" id="CHEBI:61748"/>
    </reaction>
    <physiologicalReaction direction="right-to-left" evidence="20">
        <dbReference type="Rhea" id="RHEA:50782"/>
    </physiologicalReaction>
</comment>
<dbReference type="EC" id="1.3.1.74" evidence="5"/>
<dbReference type="Proteomes" id="UP001497623">
    <property type="component" value="Unassembled WGS sequence"/>
</dbReference>
<evidence type="ECO:0000256" key="21">
    <source>
        <dbReference type="ARBA" id="ARBA00047617"/>
    </source>
</evidence>
<evidence type="ECO:0000256" key="8">
    <source>
        <dbReference type="ARBA" id="ARBA00022501"/>
    </source>
</evidence>
<evidence type="ECO:0000256" key="14">
    <source>
        <dbReference type="ARBA" id="ARBA00023098"/>
    </source>
</evidence>
<evidence type="ECO:0000256" key="12">
    <source>
        <dbReference type="ARBA" id="ARBA00022990"/>
    </source>
</evidence>
<evidence type="ECO:0000256" key="22">
    <source>
        <dbReference type="ARBA" id="ARBA00047742"/>
    </source>
</evidence>
<evidence type="ECO:0000256" key="18">
    <source>
        <dbReference type="ARBA" id="ARBA00032297"/>
    </source>
</evidence>
<evidence type="ECO:0000256" key="3">
    <source>
        <dbReference type="ARBA" id="ARBA00011852"/>
    </source>
</evidence>
<dbReference type="GO" id="GO:0032440">
    <property type="term" value="F:2-alkenal reductase [NAD(P)H] activity"/>
    <property type="evidence" value="ECO:0007669"/>
    <property type="project" value="UniProtKB-EC"/>
</dbReference>
<evidence type="ECO:0000256" key="29">
    <source>
        <dbReference type="ARBA" id="ARBA00048591"/>
    </source>
</evidence>
<evidence type="ECO:0000256" key="2">
    <source>
        <dbReference type="ARBA" id="ARBA00010460"/>
    </source>
</evidence>
<dbReference type="Gene3D" id="3.40.50.720">
    <property type="entry name" value="NAD(P)-binding Rossmann-like Domain"/>
    <property type="match status" value="1"/>
</dbReference>
<evidence type="ECO:0000256" key="11">
    <source>
        <dbReference type="ARBA" id="ARBA00022857"/>
    </source>
</evidence>
<comment type="subunit">
    <text evidence="3">Monomer or homodimer.</text>
</comment>
<evidence type="ECO:0000256" key="24">
    <source>
        <dbReference type="ARBA" id="ARBA00047878"/>
    </source>
</evidence>
<comment type="catalytic activity">
    <reaction evidence="27">
        <text>13,14-dihydro-15-oxo-PGF2alpha + NADP(+) = 15-oxoprostaglandin F2alpha + NADPH + H(+)</text>
        <dbReference type="Rhea" id="RHEA:50588"/>
        <dbReference type="ChEBI" id="CHEBI:15378"/>
        <dbReference type="ChEBI" id="CHEBI:57783"/>
        <dbReference type="ChEBI" id="CHEBI:58349"/>
        <dbReference type="ChEBI" id="CHEBI:133374"/>
        <dbReference type="ChEBI" id="CHEBI:133409"/>
    </reaction>
    <physiologicalReaction direction="right-to-left" evidence="27">
        <dbReference type="Rhea" id="RHEA:50590"/>
    </physiologicalReaction>
</comment>
<dbReference type="InterPro" id="IPR041694">
    <property type="entry name" value="ADH_N_2"/>
</dbReference>
<proteinExistence type="inferred from homology"/>
<comment type="catalytic activity">
    <reaction evidence="28">
        <text>4-hydroxynonanal + NADP(+) = (E)-4-hydroxynon-2-enal + NADPH + H(+)</text>
        <dbReference type="Rhea" id="RHEA:64736"/>
        <dbReference type="ChEBI" id="CHEBI:15378"/>
        <dbReference type="ChEBI" id="CHEBI:57783"/>
        <dbReference type="ChEBI" id="CHEBI:58349"/>
        <dbReference type="ChEBI" id="CHEBI:58968"/>
        <dbReference type="ChEBI" id="CHEBI:156112"/>
    </reaction>
    <physiologicalReaction direction="right-to-left" evidence="28">
        <dbReference type="Rhea" id="RHEA:64738"/>
    </physiologicalReaction>
</comment>
<evidence type="ECO:0000259" key="35">
    <source>
        <dbReference type="SMART" id="SM00829"/>
    </source>
</evidence>
<evidence type="ECO:0000256" key="28">
    <source>
        <dbReference type="ARBA" id="ARBA00048387"/>
    </source>
</evidence>
<dbReference type="EMBL" id="CAXKWB010035638">
    <property type="protein sequence ID" value="CAL4146872.1"/>
    <property type="molecule type" value="Genomic_DNA"/>
</dbReference>
<dbReference type="Pfam" id="PF00107">
    <property type="entry name" value="ADH_zinc_N"/>
    <property type="match status" value="1"/>
</dbReference>
<evidence type="ECO:0000256" key="20">
    <source>
        <dbReference type="ARBA" id="ARBA00047461"/>
    </source>
</evidence>
<name>A0AAV2RZL8_MEGNR</name>
<comment type="catalytic activity">
    <reaction evidence="31">
        <text>(5S,12S)-dihydroxy-(6E,10E,12E,14Z)-eicosatetraenoate + NADP(+) = 12-oxo-(5S)-hydroxy-(6E,8E,10E,14Z)-eicosatetraenoate + NADPH + H(+)</text>
        <dbReference type="Rhea" id="RHEA:51212"/>
        <dbReference type="ChEBI" id="CHEBI:15378"/>
        <dbReference type="ChEBI" id="CHEBI:57783"/>
        <dbReference type="ChEBI" id="CHEBI:58349"/>
        <dbReference type="ChEBI" id="CHEBI:133974"/>
        <dbReference type="ChEBI" id="CHEBI:133975"/>
    </reaction>
    <physiologicalReaction direction="left-to-right" evidence="31">
        <dbReference type="Rhea" id="RHEA:51213"/>
    </physiologicalReaction>
</comment>
<comment type="caution">
    <text evidence="36">The sequence shown here is derived from an EMBL/GenBank/DDBJ whole genome shotgun (WGS) entry which is preliminary data.</text>
</comment>
<organism evidence="36 37">
    <name type="scientific">Meganyctiphanes norvegica</name>
    <name type="common">Northern krill</name>
    <name type="synonym">Thysanopoda norvegica</name>
    <dbReference type="NCBI Taxonomy" id="48144"/>
    <lineage>
        <taxon>Eukaryota</taxon>
        <taxon>Metazoa</taxon>
        <taxon>Ecdysozoa</taxon>
        <taxon>Arthropoda</taxon>
        <taxon>Crustacea</taxon>
        <taxon>Multicrustacea</taxon>
        <taxon>Malacostraca</taxon>
        <taxon>Eumalacostraca</taxon>
        <taxon>Eucarida</taxon>
        <taxon>Euphausiacea</taxon>
        <taxon>Euphausiidae</taxon>
        <taxon>Meganyctiphanes</taxon>
    </lineage>
</organism>
<keyword evidence="11" id="KW-0521">NADP</keyword>
<evidence type="ECO:0000256" key="33">
    <source>
        <dbReference type="ARBA" id="ARBA00049179"/>
    </source>
</evidence>
<evidence type="ECO:0000313" key="36">
    <source>
        <dbReference type="EMBL" id="CAL4146872.1"/>
    </source>
</evidence>
<comment type="catalytic activity">
    <reaction evidence="22">
        <text>pentan-2-one + NADP(+) = (E)-pent-3-en-2-one + NADPH + H(+)</text>
        <dbReference type="Rhea" id="RHEA:50788"/>
        <dbReference type="ChEBI" id="CHEBI:15378"/>
        <dbReference type="ChEBI" id="CHEBI:16472"/>
        <dbReference type="ChEBI" id="CHEBI:57783"/>
        <dbReference type="ChEBI" id="CHEBI:58349"/>
        <dbReference type="ChEBI" id="CHEBI:145276"/>
    </reaction>
    <physiologicalReaction direction="right-to-left" evidence="22">
        <dbReference type="Rhea" id="RHEA:50790"/>
    </physiologicalReaction>
</comment>
<comment type="catalytic activity">
    <reaction evidence="32">
        <text>13,14-dihydro-15-oxo-prostaglandin E1 + NADP(+) = 15-oxoprostaglandin E1 + NADPH + H(+)</text>
        <dbReference type="Rhea" id="RHEA:50584"/>
        <dbReference type="ChEBI" id="CHEBI:15378"/>
        <dbReference type="ChEBI" id="CHEBI:57401"/>
        <dbReference type="ChEBI" id="CHEBI:57783"/>
        <dbReference type="ChEBI" id="CHEBI:58349"/>
        <dbReference type="ChEBI" id="CHEBI:133408"/>
    </reaction>
    <physiologicalReaction direction="right-to-left" evidence="32">
        <dbReference type="Rhea" id="RHEA:50586"/>
    </physiologicalReaction>
</comment>
<evidence type="ECO:0000256" key="5">
    <source>
        <dbReference type="ARBA" id="ARBA00012410"/>
    </source>
</evidence>
<dbReference type="SUPFAM" id="SSF51735">
    <property type="entry name" value="NAD(P)-binding Rossmann-fold domains"/>
    <property type="match status" value="1"/>
</dbReference>
<evidence type="ECO:0000256" key="17">
    <source>
        <dbReference type="ARBA" id="ARBA00032255"/>
    </source>
</evidence>
<evidence type="ECO:0000256" key="7">
    <source>
        <dbReference type="ARBA" id="ARBA00022490"/>
    </source>
</evidence>
<evidence type="ECO:0000256" key="19">
    <source>
        <dbReference type="ARBA" id="ARBA00033119"/>
    </source>
</evidence>
<evidence type="ECO:0000256" key="25">
    <source>
        <dbReference type="ARBA" id="ARBA00047903"/>
    </source>
</evidence>
<gene>
    <name evidence="36" type="ORF">MNOR_LOCUS29938</name>
</gene>
<evidence type="ECO:0000256" key="13">
    <source>
        <dbReference type="ARBA" id="ARBA00023002"/>
    </source>
</evidence>
<dbReference type="Gene3D" id="3.90.180.10">
    <property type="entry name" value="Medium-chain alcohol dehydrogenases, catalytic domain"/>
    <property type="match status" value="1"/>
</dbReference>
<dbReference type="CDD" id="cd08294">
    <property type="entry name" value="leukotriene_B4_DH_like"/>
    <property type="match status" value="1"/>
</dbReference>
<dbReference type="AlphaFoldDB" id="A0AAV2RZL8"/>
<comment type="catalytic activity">
    <reaction evidence="26">
        <text>nonan-2-one + NADP(+) = (3E)-nonen-2-one + NADPH + H(+)</text>
        <dbReference type="Rhea" id="RHEA:50616"/>
        <dbReference type="ChEBI" id="CHEBI:15378"/>
        <dbReference type="ChEBI" id="CHEBI:57783"/>
        <dbReference type="ChEBI" id="CHEBI:58349"/>
        <dbReference type="ChEBI" id="CHEBI:77927"/>
        <dbReference type="ChEBI" id="CHEBI:133457"/>
    </reaction>
    <physiologicalReaction direction="right-to-left" evidence="26">
        <dbReference type="Rhea" id="RHEA:50618"/>
    </physiologicalReaction>
</comment>
<evidence type="ECO:0000256" key="31">
    <source>
        <dbReference type="ARBA" id="ARBA00049068"/>
    </source>
</evidence>
<dbReference type="SUPFAM" id="SSF50129">
    <property type="entry name" value="GroES-like"/>
    <property type="match status" value="2"/>
</dbReference>
<dbReference type="SMART" id="SM00829">
    <property type="entry name" value="PKS_ER"/>
    <property type="match status" value="1"/>
</dbReference>
<keyword evidence="15" id="KW-0379">Hydroxylation</keyword>
<sequence length="334" mass="36629">MKAKVWQLTSRPSGVPKVSDFTIVEEDLKECGDGDIIVAAEYFTVDPYMRVMMDQLPLNATMIGEQVAKVVESKNDKYPVGTYMLCKCGWRSHSHYSASQLVSCDFWTSVKPIGDLGSLPKSLSLGVLGMPGNTAYFGFLEICKPVEGDTVVVNCAAGAVGSAVIQIAKIKGCKVIGFAGTPEKVAWIKELGADYAFNYKTDNVSESIKASAPKGVNCYFDNVGSQFTAQVLPHMADFSRVAICGCIATYNEDAKVMNSPYSESLILWKQMKIEGLIVSRWFSRWEEGLVQMQRWVEEGKIKYKETVVQGFENMPQALIGLFSGENIGKAIVAV</sequence>
<keyword evidence="10" id="KW-0276">Fatty acid metabolism</keyword>
<dbReference type="InterPro" id="IPR014190">
    <property type="entry name" value="PTGR1"/>
</dbReference>
<evidence type="ECO:0000256" key="15">
    <source>
        <dbReference type="ARBA" id="ARBA00023278"/>
    </source>
</evidence>
<keyword evidence="9" id="KW-0597">Phosphoprotein</keyword>
<dbReference type="GO" id="GO:0006693">
    <property type="term" value="P:prostaglandin metabolic process"/>
    <property type="evidence" value="ECO:0007669"/>
    <property type="project" value="UniProtKB-KW"/>
</dbReference>
<evidence type="ECO:0000256" key="4">
    <source>
        <dbReference type="ARBA" id="ARBA00011981"/>
    </source>
</evidence>
<keyword evidence="37" id="KW-1185">Reference proteome</keyword>
<dbReference type="InterPro" id="IPR013149">
    <property type="entry name" value="ADH-like_C"/>
</dbReference>
<evidence type="ECO:0000256" key="26">
    <source>
        <dbReference type="ARBA" id="ARBA00048066"/>
    </source>
</evidence>
<comment type="catalytic activity">
    <reaction evidence="29">
        <text>20-hydroxy-leukotriene B4 + NADP(+) = 12-oxo-20-hydroxy-leukotriene B4 + NADPH + H(+)</text>
        <dbReference type="Rhea" id="RHEA:51208"/>
        <dbReference type="ChEBI" id="CHEBI:15378"/>
        <dbReference type="ChEBI" id="CHEBI:57460"/>
        <dbReference type="ChEBI" id="CHEBI:57783"/>
        <dbReference type="ChEBI" id="CHEBI:58349"/>
        <dbReference type="ChEBI" id="CHEBI:133346"/>
    </reaction>
    <physiologicalReaction direction="left-to-right" evidence="29">
        <dbReference type="Rhea" id="RHEA:51209"/>
    </physiologicalReaction>
</comment>
<evidence type="ECO:0000256" key="34">
    <source>
        <dbReference type="ARBA" id="ARBA00049368"/>
    </source>
</evidence>
<comment type="catalytic activity">
    <reaction evidence="33">
        <text>an n-alkanal + NADP(+) = an alk-2-enal + NADPH + H(+)</text>
        <dbReference type="Rhea" id="RHEA:13737"/>
        <dbReference type="ChEBI" id="CHEBI:12834"/>
        <dbReference type="ChEBI" id="CHEBI:13757"/>
        <dbReference type="ChEBI" id="CHEBI:15378"/>
        <dbReference type="ChEBI" id="CHEBI:57783"/>
        <dbReference type="ChEBI" id="CHEBI:58349"/>
        <dbReference type="EC" id="1.3.1.74"/>
    </reaction>
    <physiologicalReaction direction="right-to-left" evidence="33">
        <dbReference type="Rhea" id="RHEA:13739"/>
    </physiologicalReaction>
</comment>